<dbReference type="RefSeq" id="WP_119716461.1">
    <property type="nucleotide sequence ID" value="NZ_OMOH01000012.1"/>
</dbReference>
<dbReference type="Proteomes" id="UP000265962">
    <property type="component" value="Unassembled WGS sequence"/>
</dbReference>
<keyword evidence="7 9" id="KW-0378">Hydrolase</keyword>
<dbReference type="UniPathway" id="UPA00115">
    <property type="reaction ID" value="UER00409"/>
</dbReference>
<keyword evidence="10" id="KW-1185">Reference proteome</keyword>
<gene>
    <name evidence="7" type="primary">pgl</name>
    <name evidence="9" type="ORF">PROPJV5_2322</name>
</gene>
<dbReference type="PANTHER" id="PTHR11054">
    <property type="entry name" value="6-PHOSPHOGLUCONOLACTONASE"/>
    <property type="match status" value="1"/>
</dbReference>
<evidence type="ECO:0000256" key="6">
    <source>
        <dbReference type="ARBA" id="ARBA00020337"/>
    </source>
</evidence>
<comment type="catalytic activity">
    <reaction evidence="1 7">
        <text>6-phospho-D-glucono-1,5-lactone + H2O = 6-phospho-D-gluconate + H(+)</text>
        <dbReference type="Rhea" id="RHEA:12556"/>
        <dbReference type="ChEBI" id="CHEBI:15377"/>
        <dbReference type="ChEBI" id="CHEBI:15378"/>
        <dbReference type="ChEBI" id="CHEBI:57955"/>
        <dbReference type="ChEBI" id="CHEBI:58759"/>
        <dbReference type="EC" id="3.1.1.31"/>
    </reaction>
</comment>
<sequence>MNSLPYVLRYADESELAGEVSKHLVNSLTQAQAERGTAHLCLCGGRAERMVCGHLATLARSGSIDPSGLHLWWSSEAFVATADTSRNSLATLGVLGGALAVPPSNIHAMPSSNGSADPDDAAYIYAKELGATVFDICLLELGLGGRVASIFPRHPSFTAQNNLNLLAMGVTDAPEGPPEQITLTYNAINRSRQIWGLASGAGIAGCLADTLRGDPRTPAAQVRGTARTTWFVDRAAAAQVPYYRCDL</sequence>
<dbReference type="AlphaFoldDB" id="A0A375I763"/>
<name>A0A375I763_9ACTN</name>
<dbReference type="EMBL" id="OMOH01000012">
    <property type="protein sequence ID" value="SPF69371.1"/>
    <property type="molecule type" value="Genomic_DNA"/>
</dbReference>
<dbReference type="InterPro" id="IPR039104">
    <property type="entry name" value="6PGL"/>
</dbReference>
<proteinExistence type="inferred from homology"/>
<dbReference type="EC" id="3.1.1.31" evidence="5 7"/>
<evidence type="ECO:0000259" key="8">
    <source>
        <dbReference type="Pfam" id="PF01182"/>
    </source>
</evidence>
<dbReference type="Pfam" id="PF01182">
    <property type="entry name" value="Glucosamine_iso"/>
    <property type="match status" value="1"/>
</dbReference>
<dbReference type="GO" id="GO:0017057">
    <property type="term" value="F:6-phosphogluconolactonase activity"/>
    <property type="evidence" value="ECO:0007669"/>
    <property type="project" value="UniProtKB-UniRule"/>
</dbReference>
<dbReference type="InterPro" id="IPR006148">
    <property type="entry name" value="Glc/Gal-6P_isomerase"/>
</dbReference>
<dbReference type="SUPFAM" id="SSF100950">
    <property type="entry name" value="NagB/RpiA/CoA transferase-like"/>
    <property type="match status" value="1"/>
</dbReference>
<comment type="function">
    <text evidence="2 7">Hydrolysis of 6-phosphogluconolactone to 6-phosphogluconate.</text>
</comment>
<dbReference type="GO" id="GO:0005975">
    <property type="term" value="P:carbohydrate metabolic process"/>
    <property type="evidence" value="ECO:0007669"/>
    <property type="project" value="UniProtKB-UniRule"/>
</dbReference>
<dbReference type="Gene3D" id="3.40.50.1360">
    <property type="match status" value="1"/>
</dbReference>
<comment type="similarity">
    <text evidence="4 7">Belongs to the glucosamine/galactosamine-6-phosphate isomerase family. 6-phosphogluconolactonase subfamily.</text>
</comment>
<dbReference type="OrthoDB" id="9810967at2"/>
<evidence type="ECO:0000256" key="7">
    <source>
        <dbReference type="RuleBase" id="RU365095"/>
    </source>
</evidence>
<dbReference type="NCBIfam" id="TIGR01198">
    <property type="entry name" value="pgl"/>
    <property type="match status" value="1"/>
</dbReference>
<evidence type="ECO:0000256" key="1">
    <source>
        <dbReference type="ARBA" id="ARBA00000832"/>
    </source>
</evidence>
<dbReference type="InterPro" id="IPR037171">
    <property type="entry name" value="NagB/RpiA_transferase-like"/>
</dbReference>
<accession>A0A375I763</accession>
<dbReference type="InterPro" id="IPR005900">
    <property type="entry name" value="6-phosphogluconolactonase_DevB"/>
</dbReference>
<dbReference type="PANTHER" id="PTHR11054:SF0">
    <property type="entry name" value="6-PHOSPHOGLUCONOLACTONASE"/>
    <property type="match status" value="1"/>
</dbReference>
<organism evidence="9 10">
    <name type="scientific">Propionibacterium ruminifibrarum</name>
    <dbReference type="NCBI Taxonomy" id="1962131"/>
    <lineage>
        <taxon>Bacteria</taxon>
        <taxon>Bacillati</taxon>
        <taxon>Actinomycetota</taxon>
        <taxon>Actinomycetes</taxon>
        <taxon>Propionibacteriales</taxon>
        <taxon>Propionibacteriaceae</taxon>
        <taxon>Propionibacterium</taxon>
    </lineage>
</organism>
<protein>
    <recommendedName>
        <fullName evidence="6 7">6-phosphogluconolactonase</fullName>
        <shortName evidence="7">6PGL</shortName>
        <ecNumber evidence="5 7">3.1.1.31</ecNumber>
    </recommendedName>
</protein>
<reference evidence="10" key="1">
    <citation type="submission" date="2018-02" db="EMBL/GenBank/DDBJ databases">
        <authorList>
            <person name="Hornung B."/>
        </authorList>
    </citation>
    <scope>NUCLEOTIDE SEQUENCE [LARGE SCALE GENOMIC DNA]</scope>
</reference>
<evidence type="ECO:0000313" key="9">
    <source>
        <dbReference type="EMBL" id="SPF69371.1"/>
    </source>
</evidence>
<evidence type="ECO:0000313" key="10">
    <source>
        <dbReference type="Proteomes" id="UP000265962"/>
    </source>
</evidence>
<feature type="domain" description="Glucosamine/galactosamine-6-phosphate isomerase" evidence="8">
    <location>
        <begin position="12"/>
        <end position="230"/>
    </location>
</feature>
<evidence type="ECO:0000256" key="5">
    <source>
        <dbReference type="ARBA" id="ARBA00013198"/>
    </source>
</evidence>
<comment type="pathway">
    <text evidence="3 7">Carbohydrate degradation; pentose phosphate pathway; D-ribulose 5-phosphate from D-glucose 6-phosphate (oxidative stage): step 2/3.</text>
</comment>
<evidence type="ECO:0000256" key="3">
    <source>
        <dbReference type="ARBA" id="ARBA00004961"/>
    </source>
</evidence>
<dbReference type="GO" id="GO:0006098">
    <property type="term" value="P:pentose-phosphate shunt"/>
    <property type="evidence" value="ECO:0007669"/>
    <property type="project" value="UniProtKB-UniPathway"/>
</dbReference>
<evidence type="ECO:0000256" key="2">
    <source>
        <dbReference type="ARBA" id="ARBA00002681"/>
    </source>
</evidence>
<evidence type="ECO:0000256" key="4">
    <source>
        <dbReference type="ARBA" id="ARBA00010662"/>
    </source>
</evidence>